<keyword evidence="2" id="KW-1185">Reference proteome</keyword>
<evidence type="ECO:0008006" key="3">
    <source>
        <dbReference type="Google" id="ProtNLM"/>
    </source>
</evidence>
<comment type="caution">
    <text evidence="1">The sequence shown here is derived from an EMBL/GenBank/DDBJ whole genome shotgun (WGS) entry which is preliminary data.</text>
</comment>
<reference evidence="1 2" key="1">
    <citation type="submission" date="2018-07" db="EMBL/GenBank/DDBJ databases">
        <title>Genomic Encyclopedia of Type Strains, Phase IV (KMG-IV): sequencing the most valuable type-strain genomes for metagenomic binning, comparative biology and taxonomic classification.</title>
        <authorList>
            <person name="Goeker M."/>
        </authorList>
    </citation>
    <scope>NUCLEOTIDE SEQUENCE [LARGE SCALE GENOMIC DNA]</scope>
    <source>
        <strain evidence="1 2">DSM 25281</strain>
    </source>
</reference>
<evidence type="ECO:0000313" key="2">
    <source>
        <dbReference type="Proteomes" id="UP000255326"/>
    </source>
</evidence>
<evidence type="ECO:0000313" key="1">
    <source>
        <dbReference type="EMBL" id="RDI41621.1"/>
    </source>
</evidence>
<accession>A0A370GD34</accession>
<proteinExistence type="predicted"/>
<dbReference type="AlphaFoldDB" id="A0A370GD34"/>
<gene>
    <name evidence="1" type="ORF">DFR59_10774</name>
</gene>
<name>A0A370GD34_9BACI</name>
<sequence length="132" mass="15417">MYKGLSQGVKISITRSISTAFEQYMARIQWEEDKFNLHNFIQDWKNYITTSAAWYSSIDESIKNDPVFHEALASKINETIEKILNEPPTDEQIEEIEKLQEEAGTDYAYSCKAEAKYVLEQIQNELKKKKNN</sequence>
<dbReference type="EMBL" id="QQAY01000007">
    <property type="protein sequence ID" value="RDI41621.1"/>
    <property type="molecule type" value="Genomic_DNA"/>
</dbReference>
<dbReference type="OrthoDB" id="2737829at2"/>
<dbReference type="Proteomes" id="UP000255326">
    <property type="component" value="Unassembled WGS sequence"/>
</dbReference>
<organism evidence="1 2">
    <name type="scientific">Falsibacillus pallidus</name>
    <dbReference type="NCBI Taxonomy" id="493781"/>
    <lineage>
        <taxon>Bacteria</taxon>
        <taxon>Bacillati</taxon>
        <taxon>Bacillota</taxon>
        <taxon>Bacilli</taxon>
        <taxon>Bacillales</taxon>
        <taxon>Bacillaceae</taxon>
        <taxon>Falsibacillus</taxon>
    </lineage>
</organism>
<dbReference type="RefSeq" id="WP_114745957.1">
    <property type="nucleotide sequence ID" value="NZ_QQAY01000007.1"/>
</dbReference>
<protein>
    <recommendedName>
        <fullName evidence="3">Group-specific protein</fullName>
    </recommendedName>
</protein>